<dbReference type="InterPro" id="IPR025944">
    <property type="entry name" value="Sigma_54_int_dom_CS"/>
</dbReference>
<feature type="domain" description="Sigma-54 factor interaction" evidence="7">
    <location>
        <begin position="602"/>
        <end position="831"/>
    </location>
</feature>
<dbReference type="SUPFAM" id="SSF55785">
    <property type="entry name" value="PYP-like sensor domain (PAS domain)"/>
    <property type="match status" value="1"/>
</dbReference>
<dbReference type="InterPro" id="IPR058031">
    <property type="entry name" value="AAA_lid_NorR"/>
</dbReference>
<evidence type="ECO:0000313" key="10">
    <source>
        <dbReference type="Proteomes" id="UP001209257"/>
    </source>
</evidence>
<dbReference type="InterPro" id="IPR000014">
    <property type="entry name" value="PAS"/>
</dbReference>
<feature type="compositionally biased region" description="Polar residues" evidence="6">
    <location>
        <begin position="893"/>
        <end position="905"/>
    </location>
</feature>
<dbReference type="Gene3D" id="3.30.450.20">
    <property type="entry name" value="PAS domain"/>
    <property type="match status" value="1"/>
</dbReference>
<dbReference type="CDD" id="cd00009">
    <property type="entry name" value="AAA"/>
    <property type="match status" value="1"/>
</dbReference>
<comment type="caution">
    <text evidence="9">The sequence shown here is derived from an EMBL/GenBank/DDBJ whole genome shotgun (WGS) entry which is preliminary data.</text>
</comment>
<dbReference type="InterPro" id="IPR025662">
    <property type="entry name" value="Sigma_54_int_dom_ATP-bd_1"/>
</dbReference>
<dbReference type="SUPFAM" id="SSF55073">
    <property type="entry name" value="Nucleotide cyclase"/>
    <property type="match status" value="1"/>
</dbReference>
<dbReference type="Pfam" id="PF00158">
    <property type="entry name" value="Sigma54_activat"/>
    <property type="match status" value="1"/>
</dbReference>
<dbReference type="CDD" id="cd00130">
    <property type="entry name" value="PAS"/>
    <property type="match status" value="1"/>
</dbReference>
<keyword evidence="3" id="KW-0805">Transcription regulation</keyword>
<evidence type="ECO:0000313" key="9">
    <source>
        <dbReference type="EMBL" id="MCU7555369.1"/>
    </source>
</evidence>
<keyword evidence="4" id="KW-0238">DNA-binding</keyword>
<dbReference type="Gene3D" id="1.10.8.60">
    <property type="match status" value="1"/>
</dbReference>
<dbReference type="SMART" id="SM00267">
    <property type="entry name" value="GGDEF"/>
    <property type="match status" value="1"/>
</dbReference>
<keyword evidence="5" id="KW-0804">Transcription</keyword>
<dbReference type="PANTHER" id="PTHR32071">
    <property type="entry name" value="TRANSCRIPTIONAL REGULATORY PROTEIN"/>
    <property type="match status" value="1"/>
</dbReference>
<dbReference type="InterPro" id="IPR003593">
    <property type="entry name" value="AAA+_ATPase"/>
</dbReference>
<dbReference type="Pfam" id="PF25601">
    <property type="entry name" value="AAA_lid_14"/>
    <property type="match status" value="1"/>
</dbReference>
<gene>
    <name evidence="9" type="ORF">OCL06_12300</name>
</gene>
<keyword evidence="10" id="KW-1185">Reference proteome</keyword>
<name>A0ABT2VQL3_9ALTE</name>
<dbReference type="Proteomes" id="UP001209257">
    <property type="component" value="Unassembled WGS sequence"/>
</dbReference>
<dbReference type="InterPro" id="IPR035965">
    <property type="entry name" value="PAS-like_dom_sf"/>
</dbReference>
<dbReference type="InterPro" id="IPR000160">
    <property type="entry name" value="GGDEF_dom"/>
</dbReference>
<dbReference type="PROSITE" id="PS00676">
    <property type="entry name" value="SIGMA54_INTERACT_2"/>
    <property type="match status" value="1"/>
</dbReference>
<dbReference type="CDD" id="cd01949">
    <property type="entry name" value="GGDEF"/>
    <property type="match status" value="1"/>
</dbReference>
<dbReference type="Pfam" id="PF00990">
    <property type="entry name" value="GGDEF"/>
    <property type="match status" value="1"/>
</dbReference>
<sequence length="1068" mass="118523">MSEHVNTDPANTVVLVDNELLPSVELTELLAECGLQVRVWSKSFKSLVADTSADSFAYVFLNVNYCGDPKYFAEQALSLNAPVVYFNPQSEGVVPDDAEQPFYYLTGQPSVVDVRVALEVSRYKFRSRGTISSQLNMLSKAFSCVGDYLICLDFQGHITHVNTRACELFCVNEAEVKGTPWYTLIKTRQDLSARHTQQFISAAINTRAVTKIQPIALQISKKESVLVDGIIGPTNESGNKTGVVCILRQLTSLGALPDLVSSEENADEIDIHRIEATGTLLFSPDQLNNINLRYGRLVGDRILVEIGEELKSVLRPTDLATHYGGANFLVLFSESTKAQIDNLVKILQKKLVSHKFHDGQISLTFSFGLATNNELVNYSPVELFYYANYSLAQAQDLGGDQIRIWKQENALQQIGNFDRVSGNFSETGSTDYQKMLMLWSILNNPQHIATETEFLEFLLSHLNSGFELAKSAFFALEGDSLNFKVGLDATRSVLGAGDVGLSDNQQEYMEEVRNGETQEVIFTSILGDSTEVCVVIKGNKSPLGLLWLAFAAEQTFSLKNQRMLDNIAEFAAVKLEQLASSVNQPKSKLNTSAGEEQDGINFWYTSREMAEQAEFIEKVAPTDATVLITGESGTGKELLAKSIHARSTRKDKPFVIFDCGAVVESLIESELFGHKRGAFTGASKDSVGCIQRAHKGTLFLDEVGELPIETQVKLLRFTQEKQFAQVGSNSYKKVDVRLVAATNVDLLERIKKGLFREDLYYRLNVFNLKSLPLRKRKDDILYLAGRYLTLFAEEYSKSIVDFSEDAKQALHQYEWPGNVRELRNLIHKAVILCQSRLLNCTDLGLYPLEDMFTETADVPSVDNASVVSLPGQMANKSAPTDVVTLGFPEHAEQTSMWQQASTADSAFSDRDTAPSQGRAADPGVDDQEPVNDKVLDDSHWTTLISMSREQGFQIAPWLERCLMERSLRENNQVVLRAANTLGVAESSFRRKWQKLQDISAPLTAELAASSERAVHMLLSTPQITNKVETMQALLTQACEDLSLSATQGARVLAVSAPTYRKMRREIAG</sequence>
<dbReference type="InterPro" id="IPR027417">
    <property type="entry name" value="P-loop_NTPase"/>
</dbReference>
<dbReference type="Gene3D" id="3.30.70.270">
    <property type="match status" value="1"/>
</dbReference>
<evidence type="ECO:0000259" key="7">
    <source>
        <dbReference type="PROSITE" id="PS50045"/>
    </source>
</evidence>
<evidence type="ECO:0000256" key="6">
    <source>
        <dbReference type="SAM" id="MobiDB-lite"/>
    </source>
</evidence>
<dbReference type="PROSITE" id="PS00675">
    <property type="entry name" value="SIGMA54_INTERACT_1"/>
    <property type="match status" value="1"/>
</dbReference>
<dbReference type="PROSITE" id="PS50887">
    <property type="entry name" value="GGDEF"/>
    <property type="match status" value="1"/>
</dbReference>
<evidence type="ECO:0000256" key="5">
    <source>
        <dbReference type="ARBA" id="ARBA00023163"/>
    </source>
</evidence>
<dbReference type="InterPro" id="IPR002078">
    <property type="entry name" value="Sigma_54_int"/>
</dbReference>
<evidence type="ECO:0000259" key="8">
    <source>
        <dbReference type="PROSITE" id="PS50887"/>
    </source>
</evidence>
<dbReference type="SMART" id="SM00382">
    <property type="entry name" value="AAA"/>
    <property type="match status" value="1"/>
</dbReference>
<organism evidence="9 10">
    <name type="scientific">Alteromonas salexigens</name>
    <dbReference type="NCBI Taxonomy" id="2982530"/>
    <lineage>
        <taxon>Bacteria</taxon>
        <taxon>Pseudomonadati</taxon>
        <taxon>Pseudomonadota</taxon>
        <taxon>Gammaproteobacteria</taxon>
        <taxon>Alteromonadales</taxon>
        <taxon>Alteromonadaceae</taxon>
        <taxon>Alteromonas/Salinimonas group</taxon>
        <taxon>Alteromonas</taxon>
    </lineage>
</organism>
<feature type="region of interest" description="Disordered" evidence="6">
    <location>
        <begin position="893"/>
        <end position="932"/>
    </location>
</feature>
<protein>
    <submittedName>
        <fullName evidence="9">Sigma 54-interacting transcriptional regulator</fullName>
    </submittedName>
</protein>
<keyword evidence="1" id="KW-0547">Nucleotide-binding</keyword>
<feature type="domain" description="GGDEF" evidence="8">
    <location>
        <begin position="275"/>
        <end position="407"/>
    </location>
</feature>
<evidence type="ECO:0000256" key="1">
    <source>
        <dbReference type="ARBA" id="ARBA00022741"/>
    </source>
</evidence>
<dbReference type="InterPro" id="IPR029787">
    <property type="entry name" value="Nucleotide_cyclase"/>
</dbReference>
<dbReference type="InterPro" id="IPR043128">
    <property type="entry name" value="Rev_trsase/Diguanyl_cyclase"/>
</dbReference>
<dbReference type="SMART" id="SM00091">
    <property type="entry name" value="PAS"/>
    <property type="match status" value="1"/>
</dbReference>
<dbReference type="RefSeq" id="WP_262994985.1">
    <property type="nucleotide sequence ID" value="NZ_JAOTJC010000011.1"/>
</dbReference>
<dbReference type="EMBL" id="JAOTJC010000011">
    <property type="protein sequence ID" value="MCU7555369.1"/>
    <property type="molecule type" value="Genomic_DNA"/>
</dbReference>
<evidence type="ECO:0000256" key="4">
    <source>
        <dbReference type="ARBA" id="ARBA00023125"/>
    </source>
</evidence>
<keyword evidence="2" id="KW-0067">ATP-binding</keyword>
<dbReference type="PROSITE" id="PS50045">
    <property type="entry name" value="SIGMA54_INTERACT_4"/>
    <property type="match status" value="1"/>
</dbReference>
<dbReference type="PROSITE" id="PS00688">
    <property type="entry name" value="SIGMA54_INTERACT_3"/>
    <property type="match status" value="1"/>
</dbReference>
<evidence type="ECO:0000256" key="2">
    <source>
        <dbReference type="ARBA" id="ARBA00022840"/>
    </source>
</evidence>
<accession>A0ABT2VQL3</accession>
<reference evidence="10" key="1">
    <citation type="submission" date="2023-07" db="EMBL/GenBank/DDBJ databases">
        <title>Study on multiphase classification of strain Alteromonas salexigens isolated from the Yellow Sea.</title>
        <authorList>
            <person name="Sun L."/>
        </authorList>
    </citation>
    <scope>NUCLEOTIDE SEQUENCE [LARGE SCALE GENOMIC DNA]</scope>
    <source>
        <strain evidence="10">ASW11-19</strain>
    </source>
</reference>
<evidence type="ECO:0000256" key="3">
    <source>
        <dbReference type="ARBA" id="ARBA00023015"/>
    </source>
</evidence>
<dbReference type="SUPFAM" id="SSF52540">
    <property type="entry name" value="P-loop containing nucleoside triphosphate hydrolases"/>
    <property type="match status" value="1"/>
</dbReference>
<proteinExistence type="predicted"/>
<dbReference type="NCBIfam" id="TIGR00254">
    <property type="entry name" value="GGDEF"/>
    <property type="match status" value="1"/>
</dbReference>
<dbReference type="Gene3D" id="3.40.50.300">
    <property type="entry name" value="P-loop containing nucleotide triphosphate hydrolases"/>
    <property type="match status" value="1"/>
</dbReference>
<dbReference type="InterPro" id="IPR025943">
    <property type="entry name" value="Sigma_54_int_dom_ATP-bd_2"/>
</dbReference>